<sequence length="125" mass="14639">MQNLKCRCIIKSIGKLQKECVYRNVKIGAKLPWLLDQGFLVCFDVLRKLDELGVFRLLGEDKTLEFVQWLCEYTEEEYDTNPGEILYGLGAKLKICYMCLQRKDNVDQDSMCKECSDKYAPPRRK</sequence>
<dbReference type="eggNOG" id="ENOG502ZVVF">
    <property type="taxonomic scope" value="Bacteria"/>
</dbReference>
<dbReference type="Proteomes" id="UP000009256">
    <property type="component" value="Chromosome"/>
</dbReference>
<reference evidence="1 2" key="2">
    <citation type="journal article" date="2011" name="J. Bacteriol.">
        <title>Complete genome sequences for the anaerobic, extremely thermophilic plant biomass-degrading bacteria Caldicellulosiruptor hydrothermalis, Caldicellulosiruptor kristjanssonii, Caldicellulosiruptor kronotskyensis, Caldicellulosiruptor owensenis, and Caldicellulosiruptor lactoaceticus.</title>
        <authorList>
            <person name="Blumer-Schuette S.E."/>
            <person name="Ozdemir I."/>
            <person name="Mistry D."/>
            <person name="Lucas S."/>
            <person name="Lapidus A."/>
            <person name="Cheng J.F."/>
            <person name="Goodwin L.A."/>
            <person name="Pitluck S."/>
            <person name="Land M.L."/>
            <person name="Hauser L.J."/>
            <person name="Woyke T."/>
            <person name="Mikhailova N."/>
            <person name="Pati A."/>
            <person name="Kyrpides N.C."/>
            <person name="Ivanova N."/>
            <person name="Detter J.C."/>
            <person name="Walston-Davenport K."/>
            <person name="Han S."/>
            <person name="Adams M.W."/>
            <person name="Kelly R.M."/>
        </authorList>
    </citation>
    <scope>NUCLEOTIDE SEQUENCE [LARGE SCALE GENOMIC DNA]</scope>
    <source>
        <strain evidence="2">ATCC 700853 / DSM 12137 / I77R1B</strain>
    </source>
</reference>
<name>E4S5S9_CALA7</name>
<proteinExistence type="predicted"/>
<protein>
    <submittedName>
        <fullName evidence="1">Uncharacterized protein</fullName>
    </submittedName>
</protein>
<accession>E4S5S9</accession>
<keyword evidence="2" id="KW-1185">Reference proteome</keyword>
<organism evidence="1 2">
    <name type="scientific">Caldicellulosiruptor acetigenus (strain ATCC 700853 / DSM 12137 / I77R1B)</name>
    <name type="common">Caldicellulosiruptor kristjanssonii</name>
    <dbReference type="NCBI Taxonomy" id="632335"/>
    <lineage>
        <taxon>Bacteria</taxon>
        <taxon>Bacillati</taxon>
        <taxon>Bacillota</taxon>
        <taxon>Bacillota incertae sedis</taxon>
        <taxon>Caldicellulosiruptorales</taxon>
        <taxon>Caldicellulosiruptoraceae</taxon>
        <taxon>Caldicellulosiruptor</taxon>
    </lineage>
</organism>
<dbReference type="RefSeq" id="WP_013433310.1">
    <property type="nucleotide sequence ID" value="NC_014721.1"/>
</dbReference>
<dbReference type="EMBL" id="CP002326">
    <property type="protein sequence ID" value="ADQ41589.1"/>
    <property type="molecule type" value="Genomic_DNA"/>
</dbReference>
<evidence type="ECO:0000313" key="1">
    <source>
        <dbReference type="EMBL" id="ADQ41589.1"/>
    </source>
</evidence>
<dbReference type="HOGENOM" id="CLU_1988509_0_0_9"/>
<evidence type="ECO:0000313" key="2">
    <source>
        <dbReference type="Proteomes" id="UP000009256"/>
    </source>
</evidence>
<dbReference type="KEGG" id="cki:Calkr_2123"/>
<gene>
    <name evidence="1" type="ordered locus">Calkr_2123</name>
</gene>
<reference key="1">
    <citation type="submission" date="2010-11" db="EMBL/GenBank/DDBJ databases">
        <title>Complete sequence of chromosome of Caldicellulosiruptor kristjanssonii 177R1B.</title>
        <authorList>
            <consortium name="US DOE Joint Genome Institute"/>
            <person name="Lucas S."/>
            <person name="Copeland A."/>
            <person name="Lapidus A."/>
            <person name="Cheng J.-F."/>
            <person name="Bruce D."/>
            <person name="Goodwin L."/>
            <person name="Pitluck S."/>
            <person name="Davenport K."/>
            <person name="Detter J.C."/>
            <person name="Han C."/>
            <person name="Tapia R."/>
            <person name="Land M."/>
            <person name="Hauser L."/>
            <person name="Jeffries C."/>
            <person name="Kyrpides N."/>
            <person name="Ivanova N."/>
            <person name="Mikhailova N."/>
            <person name="Blumer-Schuette S.E."/>
            <person name="Kelly R.M."/>
            <person name="Woyke T."/>
        </authorList>
    </citation>
    <scope>NUCLEOTIDE SEQUENCE</scope>
    <source>
        <strain>177R1B</strain>
    </source>
</reference>
<dbReference type="AlphaFoldDB" id="E4S5S9"/>